<evidence type="ECO:0000256" key="1">
    <source>
        <dbReference type="ARBA" id="ARBA00004225"/>
    </source>
</evidence>
<comment type="similarity">
    <text evidence="2">Belongs to the complex I subunit 6 family.</text>
</comment>
<keyword evidence="7 16" id="KW-0812">Transmembrane</keyword>
<feature type="transmembrane region" description="Helical" evidence="16">
    <location>
        <begin position="6"/>
        <end position="31"/>
    </location>
</feature>
<keyword evidence="8" id="KW-1278">Translocase</keyword>
<dbReference type="AlphaFoldDB" id="A0A8F5A3N5"/>
<evidence type="ECO:0000256" key="3">
    <source>
        <dbReference type="ARBA" id="ARBA00012944"/>
    </source>
</evidence>
<evidence type="ECO:0000256" key="4">
    <source>
        <dbReference type="ARBA" id="ARBA00021095"/>
    </source>
</evidence>
<evidence type="ECO:0000313" key="17">
    <source>
        <dbReference type="EMBL" id="QXG82708.1"/>
    </source>
</evidence>
<organism evidence="17">
    <name type="scientific">Kyklioacalles sp. BMNH 1043787</name>
    <dbReference type="NCBI Taxonomy" id="2834675"/>
    <lineage>
        <taxon>Eukaryota</taxon>
        <taxon>Metazoa</taxon>
        <taxon>Ecdysozoa</taxon>
        <taxon>Arthropoda</taxon>
        <taxon>Hexapoda</taxon>
        <taxon>Insecta</taxon>
        <taxon>Pterygota</taxon>
        <taxon>Neoptera</taxon>
        <taxon>Endopterygota</taxon>
        <taxon>Coleoptera</taxon>
        <taxon>Polyphaga</taxon>
        <taxon>Cucujiformia</taxon>
        <taxon>Curculionidae</taxon>
        <taxon>Cryptorhynchinae</taxon>
        <taxon>Kyklioacalles</taxon>
    </lineage>
</organism>
<evidence type="ECO:0000256" key="10">
    <source>
        <dbReference type="ARBA" id="ARBA00022989"/>
    </source>
</evidence>
<evidence type="ECO:0000256" key="8">
    <source>
        <dbReference type="ARBA" id="ARBA00022967"/>
    </source>
</evidence>
<evidence type="ECO:0000256" key="5">
    <source>
        <dbReference type="ARBA" id="ARBA00022448"/>
    </source>
</evidence>
<feature type="transmembrane region" description="Helical" evidence="16">
    <location>
        <begin position="136"/>
        <end position="157"/>
    </location>
</feature>
<reference evidence="17" key="1">
    <citation type="submission" date="2019-03" db="EMBL/GenBank/DDBJ databases">
        <title>New complete mitochondrial genomes of soil dwelling insects.</title>
        <authorList>
            <person name="Andujar C."/>
            <person name="Arribas P."/>
            <person name="Motyka M."/>
            <person name="Bocek M."/>
            <person name="Linard B."/>
            <person name="Vogler A."/>
        </authorList>
    </citation>
    <scope>NUCLEOTIDE SEQUENCE</scope>
</reference>
<keyword evidence="6" id="KW-0679">Respiratory chain</keyword>
<keyword evidence="11" id="KW-0520">NAD</keyword>
<proteinExistence type="inferred from homology"/>
<evidence type="ECO:0000256" key="9">
    <source>
        <dbReference type="ARBA" id="ARBA00022982"/>
    </source>
</evidence>
<keyword evidence="10 16" id="KW-1133">Transmembrane helix</keyword>
<evidence type="ECO:0000256" key="2">
    <source>
        <dbReference type="ARBA" id="ARBA00005698"/>
    </source>
</evidence>
<feature type="transmembrane region" description="Helical" evidence="16">
    <location>
        <begin position="79"/>
        <end position="97"/>
    </location>
</feature>
<comment type="catalytic activity">
    <reaction evidence="15">
        <text>a ubiquinone + NADH + 5 H(+)(in) = a ubiquinol + NAD(+) + 4 H(+)(out)</text>
        <dbReference type="Rhea" id="RHEA:29091"/>
        <dbReference type="Rhea" id="RHEA-COMP:9565"/>
        <dbReference type="Rhea" id="RHEA-COMP:9566"/>
        <dbReference type="ChEBI" id="CHEBI:15378"/>
        <dbReference type="ChEBI" id="CHEBI:16389"/>
        <dbReference type="ChEBI" id="CHEBI:17976"/>
        <dbReference type="ChEBI" id="CHEBI:57540"/>
        <dbReference type="ChEBI" id="CHEBI:57945"/>
        <dbReference type="EC" id="7.1.1.2"/>
    </reaction>
</comment>
<keyword evidence="5" id="KW-0813">Transport</keyword>
<evidence type="ECO:0000256" key="6">
    <source>
        <dbReference type="ARBA" id="ARBA00022660"/>
    </source>
</evidence>
<protein>
    <recommendedName>
        <fullName evidence="4">NADH-ubiquinone oxidoreductase chain 6</fullName>
        <ecNumber evidence="3">7.1.1.2</ecNumber>
    </recommendedName>
    <alternativeName>
        <fullName evidence="14">NADH dehydrogenase subunit 6</fullName>
    </alternativeName>
</protein>
<dbReference type="EMBL" id="MK692563">
    <property type="protein sequence ID" value="QXG82708.1"/>
    <property type="molecule type" value="Genomic_DNA"/>
</dbReference>
<evidence type="ECO:0000256" key="16">
    <source>
        <dbReference type="SAM" id="Phobius"/>
    </source>
</evidence>
<dbReference type="GO" id="GO:0008137">
    <property type="term" value="F:NADH dehydrogenase (ubiquinone) activity"/>
    <property type="evidence" value="ECO:0007669"/>
    <property type="project" value="UniProtKB-EC"/>
</dbReference>
<evidence type="ECO:0000256" key="13">
    <source>
        <dbReference type="ARBA" id="ARBA00023136"/>
    </source>
</evidence>
<sequence>MLMYLFILNLFLSLVFIYLNHPLSLGCILFMQTYLISMMSGSFYYNFWFCYILFLIMIGGMLVMFIYMTSIASNEKFLMPGKFLAISTFIFANILLSMLMKDNFYSYIINSSINSFPFFSNLSNLSLNKFYNHPNLSIMIFLMIYLLLALVAIEKIIDKNLGSLRQK</sequence>
<evidence type="ECO:0000256" key="15">
    <source>
        <dbReference type="ARBA" id="ARBA00049551"/>
    </source>
</evidence>
<comment type="subcellular location">
    <subcellularLocation>
        <location evidence="1">Mitochondrion membrane</location>
        <topology evidence="1">Multi-pass membrane protein</topology>
    </subcellularLocation>
</comment>
<name>A0A8F5A3N5_9CUCU</name>
<keyword evidence="9" id="KW-0249">Electron transport</keyword>
<evidence type="ECO:0000256" key="11">
    <source>
        <dbReference type="ARBA" id="ARBA00023027"/>
    </source>
</evidence>
<dbReference type="PANTHER" id="PTHR11435">
    <property type="entry name" value="NADH UBIQUINONE OXIDOREDUCTASE SUBUNIT ND6"/>
    <property type="match status" value="1"/>
</dbReference>
<keyword evidence="12 17" id="KW-0496">Mitochondrion</keyword>
<evidence type="ECO:0000256" key="12">
    <source>
        <dbReference type="ARBA" id="ARBA00023128"/>
    </source>
</evidence>
<dbReference type="EC" id="7.1.1.2" evidence="3"/>
<geneLocation type="mitochondrion" evidence="17"/>
<evidence type="ECO:0000256" key="14">
    <source>
        <dbReference type="ARBA" id="ARBA00031019"/>
    </source>
</evidence>
<accession>A0A8F5A3N5</accession>
<dbReference type="GO" id="GO:0031966">
    <property type="term" value="C:mitochondrial membrane"/>
    <property type="evidence" value="ECO:0007669"/>
    <property type="project" value="UniProtKB-SubCell"/>
</dbReference>
<evidence type="ECO:0000256" key="7">
    <source>
        <dbReference type="ARBA" id="ARBA00022692"/>
    </source>
</evidence>
<feature type="transmembrane region" description="Helical" evidence="16">
    <location>
        <begin position="43"/>
        <end position="67"/>
    </location>
</feature>
<gene>
    <name evidence="17" type="primary">nad6</name>
</gene>
<dbReference type="InterPro" id="IPR050269">
    <property type="entry name" value="ComplexI_Subunit6"/>
</dbReference>
<dbReference type="PANTHER" id="PTHR11435:SF1">
    <property type="entry name" value="NADH-UBIQUINONE OXIDOREDUCTASE CHAIN 6"/>
    <property type="match status" value="1"/>
</dbReference>
<keyword evidence="13 16" id="KW-0472">Membrane</keyword>